<evidence type="ECO:0000256" key="2">
    <source>
        <dbReference type="ARBA" id="ARBA00023002"/>
    </source>
</evidence>
<sequence>MTAMANTRYGAPDVLVSTEVEKPVPKDDKVQETNRHELRYDVVVVGGGSAGLSAALVLGRSRRRTLVLDSGEPRNAPSSGVHGFFSRDGIPPEELLEVGREQLEPYPSVEVCSTRVTGTSGDNGDFEVTLENRTVVRARKLLLATGVVDELPEKPGFTELWGRGVYHCPYCHGWEVRDRPLAVLNSGEGAAERAAFIRNWSRDLVLLTDGPTNLNEEGRRTLRALDIPVREERISHLEGGAAGGLRRIHFEDGSPLEREGLFYVPPQRQGSGLAKMLGCEIVAMGQAPAGVKSDPATRETTVAGVYVAGDGGNAVQSALLAAASGAKAAFFMNHALVADEVAAAVGAAT</sequence>
<dbReference type="PANTHER" id="PTHR48105">
    <property type="entry name" value="THIOREDOXIN REDUCTASE 1-RELATED-RELATED"/>
    <property type="match status" value="1"/>
</dbReference>
<dbReference type="Proteomes" id="UP000501452">
    <property type="component" value="Chromosome"/>
</dbReference>
<dbReference type="PRINTS" id="PR00368">
    <property type="entry name" value="FADPNR"/>
</dbReference>
<reference evidence="5 6" key="1">
    <citation type="submission" date="2019-10" db="EMBL/GenBank/DDBJ databases">
        <title>Rubrobacter sp nov SCSIO 52090 isolated from a deep-sea sediment in the South China Sea.</title>
        <authorList>
            <person name="Chen R.W."/>
        </authorList>
    </citation>
    <scope>NUCLEOTIDE SEQUENCE [LARGE SCALE GENOMIC DNA]</scope>
    <source>
        <strain evidence="5 6">SCSIO 52909</strain>
    </source>
</reference>
<organism evidence="5 6">
    <name type="scientific">Rubrobacter tropicus</name>
    <dbReference type="NCBI Taxonomy" id="2653851"/>
    <lineage>
        <taxon>Bacteria</taxon>
        <taxon>Bacillati</taxon>
        <taxon>Actinomycetota</taxon>
        <taxon>Rubrobacteria</taxon>
        <taxon>Rubrobacterales</taxon>
        <taxon>Rubrobacteraceae</taxon>
        <taxon>Rubrobacter</taxon>
    </lineage>
</organism>
<evidence type="ECO:0000256" key="3">
    <source>
        <dbReference type="ARBA" id="ARBA00048132"/>
    </source>
</evidence>
<evidence type="ECO:0000259" key="4">
    <source>
        <dbReference type="Pfam" id="PF07992"/>
    </source>
</evidence>
<proteinExistence type="predicted"/>
<evidence type="ECO:0000313" key="5">
    <source>
        <dbReference type="EMBL" id="QIN83282.1"/>
    </source>
</evidence>
<gene>
    <name evidence="5" type="ORF">GBA63_11995</name>
</gene>
<comment type="catalytic activity">
    <reaction evidence="3">
        <text>[thioredoxin]-dithiol + NADP(+) = [thioredoxin]-disulfide + NADPH + H(+)</text>
        <dbReference type="Rhea" id="RHEA:20345"/>
        <dbReference type="Rhea" id="RHEA-COMP:10698"/>
        <dbReference type="Rhea" id="RHEA-COMP:10700"/>
        <dbReference type="ChEBI" id="CHEBI:15378"/>
        <dbReference type="ChEBI" id="CHEBI:29950"/>
        <dbReference type="ChEBI" id="CHEBI:50058"/>
        <dbReference type="ChEBI" id="CHEBI:57783"/>
        <dbReference type="ChEBI" id="CHEBI:58349"/>
        <dbReference type="EC" id="1.8.1.9"/>
    </reaction>
</comment>
<evidence type="ECO:0000256" key="1">
    <source>
        <dbReference type="ARBA" id="ARBA00022630"/>
    </source>
</evidence>
<keyword evidence="2" id="KW-0560">Oxidoreductase</keyword>
<keyword evidence="1" id="KW-0285">Flavoprotein</keyword>
<dbReference type="KEGG" id="rub:GBA63_11995"/>
<keyword evidence="6" id="KW-1185">Reference proteome</keyword>
<dbReference type="SUPFAM" id="SSF51905">
    <property type="entry name" value="FAD/NAD(P)-binding domain"/>
    <property type="match status" value="1"/>
</dbReference>
<protein>
    <submittedName>
        <fullName evidence="5">FAD-binding protein</fullName>
    </submittedName>
</protein>
<dbReference type="InterPro" id="IPR036188">
    <property type="entry name" value="FAD/NAD-bd_sf"/>
</dbReference>
<dbReference type="InterPro" id="IPR023753">
    <property type="entry name" value="FAD/NAD-binding_dom"/>
</dbReference>
<dbReference type="Pfam" id="PF07992">
    <property type="entry name" value="Pyr_redox_2"/>
    <property type="match status" value="1"/>
</dbReference>
<name>A0A6G8QA33_9ACTN</name>
<dbReference type="PRINTS" id="PR00469">
    <property type="entry name" value="PNDRDTASEII"/>
</dbReference>
<evidence type="ECO:0000313" key="6">
    <source>
        <dbReference type="Proteomes" id="UP000501452"/>
    </source>
</evidence>
<dbReference type="Gene3D" id="3.50.50.60">
    <property type="entry name" value="FAD/NAD(P)-binding domain"/>
    <property type="match status" value="2"/>
</dbReference>
<dbReference type="InterPro" id="IPR050097">
    <property type="entry name" value="Ferredoxin-NADP_redctase_2"/>
</dbReference>
<feature type="domain" description="FAD/NAD(P)-binding" evidence="4">
    <location>
        <begin position="40"/>
        <end position="324"/>
    </location>
</feature>
<accession>A0A6G8QA33</accession>
<dbReference type="GO" id="GO:0004791">
    <property type="term" value="F:thioredoxin-disulfide reductase (NADPH) activity"/>
    <property type="evidence" value="ECO:0007669"/>
    <property type="project" value="UniProtKB-EC"/>
</dbReference>
<dbReference type="AlphaFoldDB" id="A0A6G8QA33"/>
<dbReference type="EMBL" id="CP045119">
    <property type="protein sequence ID" value="QIN83282.1"/>
    <property type="molecule type" value="Genomic_DNA"/>
</dbReference>